<dbReference type="Pfam" id="PF07610">
    <property type="entry name" value="DUF1573"/>
    <property type="match status" value="1"/>
</dbReference>
<dbReference type="Proteomes" id="UP000613030">
    <property type="component" value="Unassembled WGS sequence"/>
</dbReference>
<evidence type="ECO:0000313" key="2">
    <source>
        <dbReference type="EMBL" id="MBL0742231.1"/>
    </source>
</evidence>
<dbReference type="InterPro" id="IPR013783">
    <property type="entry name" value="Ig-like_fold"/>
</dbReference>
<dbReference type="Gene3D" id="2.60.40.10">
    <property type="entry name" value="Immunoglobulins"/>
    <property type="match status" value="1"/>
</dbReference>
<protein>
    <submittedName>
        <fullName evidence="2">DUF1573 domain-containing protein</fullName>
    </submittedName>
</protein>
<feature type="chain" id="PRO_5045834353" evidence="1">
    <location>
        <begin position="20"/>
        <end position="138"/>
    </location>
</feature>
<proteinExistence type="predicted"/>
<comment type="caution">
    <text evidence="2">The sequence shown here is derived from an EMBL/GenBank/DDBJ whole genome shotgun (WGS) entry which is preliminary data.</text>
</comment>
<sequence length="138" mass="14685">MKKYIACLVLFACCSPLFAQQALVSATSVASARTIKAATFKWAVKTFDFGKIAANKPVTHEFTFTNTGEEPLVITSVQASCGCTVTEYSKDPIPHGAQGFVRATYNAARVGVFNKTVTVNANTAESAVQLVITGEVVE</sequence>
<evidence type="ECO:0000256" key="1">
    <source>
        <dbReference type="SAM" id="SignalP"/>
    </source>
</evidence>
<organism evidence="2 3">
    <name type="scientific">Chryseolinea lacunae</name>
    <dbReference type="NCBI Taxonomy" id="2801331"/>
    <lineage>
        <taxon>Bacteria</taxon>
        <taxon>Pseudomonadati</taxon>
        <taxon>Bacteroidota</taxon>
        <taxon>Cytophagia</taxon>
        <taxon>Cytophagales</taxon>
        <taxon>Fulvivirgaceae</taxon>
        <taxon>Chryseolinea</taxon>
    </lineage>
</organism>
<dbReference type="EMBL" id="JAERRB010000004">
    <property type="protein sequence ID" value="MBL0742231.1"/>
    <property type="molecule type" value="Genomic_DNA"/>
</dbReference>
<feature type="signal peptide" evidence="1">
    <location>
        <begin position="1"/>
        <end position="19"/>
    </location>
</feature>
<reference evidence="2 3" key="1">
    <citation type="submission" date="2021-01" db="EMBL/GenBank/DDBJ databases">
        <title>Chryseolinea sp. Jin1 Genome sequencing and assembly.</title>
        <authorList>
            <person name="Kim I."/>
        </authorList>
    </citation>
    <scope>NUCLEOTIDE SEQUENCE [LARGE SCALE GENOMIC DNA]</scope>
    <source>
        <strain evidence="2 3">Jin1</strain>
    </source>
</reference>
<accession>A0ABS1KRZ8</accession>
<dbReference type="RefSeq" id="WP_202010255.1">
    <property type="nucleotide sequence ID" value="NZ_JAERRB010000004.1"/>
</dbReference>
<gene>
    <name evidence="2" type="ORF">JI741_13460</name>
</gene>
<dbReference type="InterPro" id="IPR011467">
    <property type="entry name" value="DUF1573"/>
</dbReference>
<dbReference type="PANTHER" id="PTHR37833:SF1">
    <property type="entry name" value="SIGNAL PEPTIDE PROTEIN"/>
    <property type="match status" value="1"/>
</dbReference>
<keyword evidence="1" id="KW-0732">Signal</keyword>
<name>A0ABS1KRZ8_9BACT</name>
<evidence type="ECO:0000313" key="3">
    <source>
        <dbReference type="Proteomes" id="UP000613030"/>
    </source>
</evidence>
<keyword evidence="3" id="KW-1185">Reference proteome</keyword>
<dbReference type="PANTHER" id="PTHR37833">
    <property type="entry name" value="LIPOPROTEIN-RELATED"/>
    <property type="match status" value="1"/>
</dbReference>